<dbReference type="GO" id="GO:0003723">
    <property type="term" value="F:RNA binding"/>
    <property type="evidence" value="ECO:0007669"/>
    <property type="project" value="UniProtKB-UniRule"/>
</dbReference>
<dbReference type="PANTHER" id="PTHR15592">
    <property type="entry name" value="MATRIN 3/NUCLEAR PROTEIN 220-RELATED"/>
    <property type="match status" value="1"/>
</dbReference>
<evidence type="ECO:0000313" key="3">
    <source>
        <dbReference type="EMBL" id="GJM88697.1"/>
    </source>
</evidence>
<reference evidence="3" key="1">
    <citation type="journal article" date="2018" name="DNA Res.">
        <title>Multiple hybrid de novo genome assembly of finger millet, an orphan allotetraploid crop.</title>
        <authorList>
            <person name="Hatakeyama M."/>
            <person name="Aluri S."/>
            <person name="Balachadran M.T."/>
            <person name="Sivarajan S.R."/>
            <person name="Patrignani A."/>
            <person name="Gruter S."/>
            <person name="Poveda L."/>
            <person name="Shimizu-Inatsugi R."/>
            <person name="Baeten J."/>
            <person name="Francoijs K.J."/>
            <person name="Nataraja K.N."/>
            <person name="Reddy Y.A.N."/>
            <person name="Phadnis S."/>
            <person name="Ravikumar R.L."/>
            <person name="Schlapbach R."/>
            <person name="Sreeman S.M."/>
            <person name="Shimizu K.K."/>
        </authorList>
    </citation>
    <scope>NUCLEOTIDE SEQUENCE</scope>
</reference>
<dbReference type="Proteomes" id="UP001054889">
    <property type="component" value="Unassembled WGS sequence"/>
</dbReference>
<organism evidence="3 5">
    <name type="scientific">Eleusine coracana subsp. coracana</name>
    <dbReference type="NCBI Taxonomy" id="191504"/>
    <lineage>
        <taxon>Eukaryota</taxon>
        <taxon>Viridiplantae</taxon>
        <taxon>Streptophyta</taxon>
        <taxon>Embryophyta</taxon>
        <taxon>Tracheophyta</taxon>
        <taxon>Spermatophyta</taxon>
        <taxon>Magnoliopsida</taxon>
        <taxon>Liliopsida</taxon>
        <taxon>Poales</taxon>
        <taxon>Poaceae</taxon>
        <taxon>PACMAD clade</taxon>
        <taxon>Chloridoideae</taxon>
        <taxon>Cynodonteae</taxon>
        <taxon>Eleusininae</taxon>
        <taxon>Eleusine</taxon>
    </lineage>
</organism>
<evidence type="ECO:0000256" key="1">
    <source>
        <dbReference type="PROSITE-ProRule" id="PRU00176"/>
    </source>
</evidence>
<protein>
    <recommendedName>
        <fullName evidence="2">RRM domain-containing protein</fullName>
    </recommendedName>
</protein>
<dbReference type="InterPro" id="IPR035979">
    <property type="entry name" value="RBD_domain_sf"/>
</dbReference>
<accession>A0AAV5BRX4</accession>
<proteinExistence type="predicted"/>
<gene>
    <name evidence="3" type="primary">ga04793</name>
    <name evidence="4" type="synonym">ga05248</name>
    <name evidence="3" type="ORF">PR202_ga04793</name>
    <name evidence="4" type="ORF">PR202_ga05248</name>
</gene>
<evidence type="ECO:0000259" key="2">
    <source>
        <dbReference type="PROSITE" id="PS50102"/>
    </source>
</evidence>
<keyword evidence="1" id="KW-0694">RNA-binding</keyword>
<name>A0AAV5BRX4_ELECO</name>
<dbReference type="Pfam" id="PF13893">
    <property type="entry name" value="RRM_5"/>
    <property type="match status" value="1"/>
</dbReference>
<feature type="domain" description="RRM" evidence="2">
    <location>
        <begin position="99"/>
        <end position="185"/>
    </location>
</feature>
<reference evidence="3" key="2">
    <citation type="submission" date="2021-12" db="EMBL/GenBank/DDBJ databases">
        <title>Resequencing data analysis of finger millet.</title>
        <authorList>
            <person name="Hatakeyama M."/>
            <person name="Aluri S."/>
            <person name="Balachadran M.T."/>
            <person name="Sivarajan S.R."/>
            <person name="Poveda L."/>
            <person name="Shimizu-Inatsugi R."/>
            <person name="Schlapbach R."/>
            <person name="Sreeman S.M."/>
            <person name="Shimizu K.K."/>
        </authorList>
    </citation>
    <scope>NUCLEOTIDE SEQUENCE</scope>
</reference>
<dbReference type="PROSITE" id="PS50102">
    <property type="entry name" value="RRM"/>
    <property type="match status" value="1"/>
</dbReference>
<dbReference type="SUPFAM" id="SSF54928">
    <property type="entry name" value="RNA-binding domain, RBD"/>
    <property type="match status" value="1"/>
</dbReference>
<dbReference type="EMBL" id="BQKI01000002">
    <property type="protein sequence ID" value="GJM88697.1"/>
    <property type="molecule type" value="Genomic_DNA"/>
</dbReference>
<dbReference type="Gene3D" id="3.30.70.330">
    <property type="match status" value="1"/>
</dbReference>
<sequence>MADLCFIKIRNVEQEFESDLRDLLKPFGEVDRIYWGNGHVFMLSSSIGCTKKLWVHISLCMTKELQVRYNNDQSWDFTNPSLPTACPSSSQMERAAVIAVAFGGSLPPGVTGTNEWCTLMKIDEDKLFNLFSLYGNIVRIRICQNKPDCALVEMADGLQTELAVHYLKGAPPLFGKNMKLNYSKEYPKLAPGLGTKEYSKSNRFTNHYVKSYRYCCAPTKALLWAALVADPGAPPEPVSPERQTAQRRKDPQMTLTLYPVLLLWRTFPKDRGPEGVDNADT</sequence>
<dbReference type="InterPro" id="IPR000504">
    <property type="entry name" value="RRM_dom"/>
</dbReference>
<dbReference type="InterPro" id="IPR012677">
    <property type="entry name" value="Nucleotide-bd_a/b_plait_sf"/>
</dbReference>
<dbReference type="EMBL" id="BQKI01000002">
    <property type="protein sequence ID" value="GJM89100.1"/>
    <property type="molecule type" value="Genomic_DNA"/>
</dbReference>
<evidence type="ECO:0000313" key="4">
    <source>
        <dbReference type="EMBL" id="GJM89100.1"/>
    </source>
</evidence>
<dbReference type="AlphaFoldDB" id="A0AAV5BRX4"/>
<keyword evidence="5" id="KW-1185">Reference proteome</keyword>
<comment type="caution">
    <text evidence="3">The sequence shown here is derived from an EMBL/GenBank/DDBJ whole genome shotgun (WGS) entry which is preliminary data.</text>
</comment>
<evidence type="ECO:0000313" key="5">
    <source>
        <dbReference type="Proteomes" id="UP001054889"/>
    </source>
</evidence>